<keyword evidence="10" id="KW-0472">Membrane</keyword>
<keyword evidence="6 10" id="KW-0812">Transmembrane</keyword>
<dbReference type="AlphaFoldDB" id="A0A931ABK2"/>
<accession>A0A931ABK2</accession>
<dbReference type="RefSeq" id="WP_195898743.1">
    <property type="nucleotide sequence ID" value="NZ_JADOGI010000102.1"/>
</dbReference>
<dbReference type="Gene3D" id="3.30.565.10">
    <property type="entry name" value="Histidine kinase-like ATPase, C-terminal domain"/>
    <property type="match status" value="1"/>
</dbReference>
<dbReference type="Proteomes" id="UP000605361">
    <property type="component" value="Unassembled WGS sequence"/>
</dbReference>
<dbReference type="EC" id="2.7.13.3" evidence="3"/>
<proteinExistence type="predicted"/>
<organism evidence="13 14">
    <name type="scientific">Nonomuraea cypriaca</name>
    <dbReference type="NCBI Taxonomy" id="1187855"/>
    <lineage>
        <taxon>Bacteria</taxon>
        <taxon>Bacillati</taxon>
        <taxon>Actinomycetota</taxon>
        <taxon>Actinomycetes</taxon>
        <taxon>Streptosporangiales</taxon>
        <taxon>Streptosporangiaceae</taxon>
        <taxon>Nonomuraea</taxon>
    </lineage>
</organism>
<evidence type="ECO:0000256" key="9">
    <source>
        <dbReference type="ARBA" id="ARBA00023012"/>
    </source>
</evidence>
<dbReference type="InterPro" id="IPR036097">
    <property type="entry name" value="HisK_dim/P_sf"/>
</dbReference>
<gene>
    <name evidence="13" type="ORF">ITP53_29600</name>
</gene>
<dbReference type="SMART" id="SM00304">
    <property type="entry name" value="HAMP"/>
    <property type="match status" value="1"/>
</dbReference>
<dbReference type="Pfam" id="PF00672">
    <property type="entry name" value="HAMP"/>
    <property type="match status" value="1"/>
</dbReference>
<dbReference type="CDD" id="cd00082">
    <property type="entry name" value="HisKA"/>
    <property type="match status" value="1"/>
</dbReference>
<keyword evidence="9" id="KW-0902">Two-component regulatory system</keyword>
<dbReference type="SMART" id="SM00387">
    <property type="entry name" value="HATPase_c"/>
    <property type="match status" value="1"/>
</dbReference>
<dbReference type="CDD" id="cd00075">
    <property type="entry name" value="HATPase"/>
    <property type="match status" value="1"/>
</dbReference>
<dbReference type="SUPFAM" id="SSF55874">
    <property type="entry name" value="ATPase domain of HSP90 chaperone/DNA topoisomerase II/histidine kinase"/>
    <property type="match status" value="1"/>
</dbReference>
<evidence type="ECO:0000256" key="10">
    <source>
        <dbReference type="SAM" id="Phobius"/>
    </source>
</evidence>
<comment type="caution">
    <text evidence="13">The sequence shown here is derived from an EMBL/GenBank/DDBJ whole genome shotgun (WGS) entry which is preliminary data.</text>
</comment>
<dbReference type="PANTHER" id="PTHR45436:SF8">
    <property type="entry name" value="HISTIDINE KINASE"/>
    <property type="match status" value="1"/>
</dbReference>
<dbReference type="Gene3D" id="1.10.287.130">
    <property type="match status" value="1"/>
</dbReference>
<dbReference type="InterPro" id="IPR003661">
    <property type="entry name" value="HisK_dim/P_dom"/>
</dbReference>
<reference evidence="13" key="1">
    <citation type="submission" date="2020-11" db="EMBL/GenBank/DDBJ databases">
        <title>Whole-genome analyses of Nonomuraea sp. K274.</title>
        <authorList>
            <person name="Veyisoglu A."/>
        </authorList>
    </citation>
    <scope>NUCLEOTIDE SEQUENCE</scope>
    <source>
        <strain evidence="13">K274</strain>
    </source>
</reference>
<dbReference type="Pfam" id="PF00512">
    <property type="entry name" value="HisKA"/>
    <property type="match status" value="1"/>
</dbReference>
<keyword evidence="5" id="KW-0808">Transferase</keyword>
<sequence length="409" mass="44501">MRLFDPVRLRARTMRLRLTLLYSAVFAASGAALLAITYLLVSHSSGLILFSFDTPGRLGGTSDGDAFFNGDPLPRQQLSGMARQLHEHAARQQDALLHELLVQSGIALAIMVVISIALGWLVAGRALRPMRAMAATVRDISARNLHERLAVETPHDELKDLADTVDGLLGRLETSFEAQKRFVANAAHELRTPLTLERALLEETLTDRDATLAAFRGTSERLLALSEEQARRLEALLTLANSERGLDHREPFDLATLAHQVLLTSQAEIDRLGLRIDARVSPAHTSGDPTQVERLMANLIDNAVHYNVAGGRIDIATGTRDGRAFFSIVNTGPIIPPGEVDRLFEPFQRLKAERTTYDDGHHGLGLSIVRAIAIAHDAVLAPRAAPDGGLVVEVSFPSPLSTPRPRAAP</sequence>
<evidence type="ECO:0000256" key="6">
    <source>
        <dbReference type="ARBA" id="ARBA00022692"/>
    </source>
</evidence>
<comment type="catalytic activity">
    <reaction evidence="1">
        <text>ATP + protein L-histidine = ADP + protein N-phospho-L-histidine.</text>
        <dbReference type="EC" id="2.7.13.3"/>
    </reaction>
</comment>
<dbReference type="InterPro" id="IPR050428">
    <property type="entry name" value="TCS_sensor_his_kinase"/>
</dbReference>
<evidence type="ECO:0000256" key="7">
    <source>
        <dbReference type="ARBA" id="ARBA00022777"/>
    </source>
</evidence>
<evidence type="ECO:0000259" key="12">
    <source>
        <dbReference type="PROSITE" id="PS50885"/>
    </source>
</evidence>
<dbReference type="InterPro" id="IPR036890">
    <property type="entry name" value="HATPase_C_sf"/>
</dbReference>
<keyword evidence="7" id="KW-0418">Kinase</keyword>
<keyword evidence="14" id="KW-1185">Reference proteome</keyword>
<dbReference type="GO" id="GO:0005886">
    <property type="term" value="C:plasma membrane"/>
    <property type="evidence" value="ECO:0007669"/>
    <property type="project" value="UniProtKB-SubCell"/>
</dbReference>
<evidence type="ECO:0000256" key="4">
    <source>
        <dbReference type="ARBA" id="ARBA00022553"/>
    </source>
</evidence>
<protein>
    <recommendedName>
        <fullName evidence="3">histidine kinase</fullName>
        <ecNumber evidence="3">2.7.13.3</ecNumber>
    </recommendedName>
</protein>
<dbReference type="SUPFAM" id="SSF158472">
    <property type="entry name" value="HAMP domain-like"/>
    <property type="match status" value="1"/>
</dbReference>
<dbReference type="PROSITE" id="PS50885">
    <property type="entry name" value="HAMP"/>
    <property type="match status" value="1"/>
</dbReference>
<dbReference type="EMBL" id="JADOGI010000102">
    <property type="protein sequence ID" value="MBF8189811.1"/>
    <property type="molecule type" value="Genomic_DNA"/>
</dbReference>
<dbReference type="InterPro" id="IPR005467">
    <property type="entry name" value="His_kinase_dom"/>
</dbReference>
<feature type="transmembrane region" description="Helical" evidence="10">
    <location>
        <begin position="100"/>
        <end position="123"/>
    </location>
</feature>
<evidence type="ECO:0000256" key="2">
    <source>
        <dbReference type="ARBA" id="ARBA00004236"/>
    </source>
</evidence>
<comment type="subcellular location">
    <subcellularLocation>
        <location evidence="2">Cell membrane</location>
    </subcellularLocation>
</comment>
<dbReference type="SMART" id="SM00388">
    <property type="entry name" value="HisKA"/>
    <property type="match status" value="1"/>
</dbReference>
<feature type="transmembrane region" description="Helical" evidence="10">
    <location>
        <begin position="20"/>
        <end position="41"/>
    </location>
</feature>
<dbReference type="Pfam" id="PF02518">
    <property type="entry name" value="HATPase_c"/>
    <property type="match status" value="1"/>
</dbReference>
<evidence type="ECO:0000256" key="8">
    <source>
        <dbReference type="ARBA" id="ARBA00022989"/>
    </source>
</evidence>
<dbReference type="PANTHER" id="PTHR45436">
    <property type="entry name" value="SENSOR HISTIDINE KINASE YKOH"/>
    <property type="match status" value="1"/>
</dbReference>
<feature type="domain" description="Histidine kinase" evidence="11">
    <location>
        <begin position="185"/>
        <end position="400"/>
    </location>
</feature>
<evidence type="ECO:0000256" key="5">
    <source>
        <dbReference type="ARBA" id="ARBA00022679"/>
    </source>
</evidence>
<feature type="domain" description="HAMP" evidence="12">
    <location>
        <begin position="124"/>
        <end position="177"/>
    </location>
</feature>
<evidence type="ECO:0000256" key="3">
    <source>
        <dbReference type="ARBA" id="ARBA00012438"/>
    </source>
</evidence>
<dbReference type="InterPro" id="IPR003594">
    <property type="entry name" value="HATPase_dom"/>
</dbReference>
<dbReference type="PROSITE" id="PS50109">
    <property type="entry name" value="HIS_KIN"/>
    <property type="match status" value="1"/>
</dbReference>
<dbReference type="InterPro" id="IPR003660">
    <property type="entry name" value="HAMP_dom"/>
</dbReference>
<name>A0A931ABK2_9ACTN</name>
<keyword evidence="4" id="KW-0597">Phosphoprotein</keyword>
<dbReference type="SUPFAM" id="SSF47384">
    <property type="entry name" value="Homodimeric domain of signal transducing histidine kinase"/>
    <property type="match status" value="1"/>
</dbReference>
<evidence type="ECO:0000313" key="13">
    <source>
        <dbReference type="EMBL" id="MBF8189811.1"/>
    </source>
</evidence>
<evidence type="ECO:0000259" key="11">
    <source>
        <dbReference type="PROSITE" id="PS50109"/>
    </source>
</evidence>
<dbReference type="GO" id="GO:0000155">
    <property type="term" value="F:phosphorelay sensor kinase activity"/>
    <property type="evidence" value="ECO:0007669"/>
    <property type="project" value="InterPro"/>
</dbReference>
<evidence type="ECO:0000256" key="1">
    <source>
        <dbReference type="ARBA" id="ARBA00000085"/>
    </source>
</evidence>
<keyword evidence="8 10" id="KW-1133">Transmembrane helix</keyword>
<evidence type="ECO:0000313" key="14">
    <source>
        <dbReference type="Proteomes" id="UP000605361"/>
    </source>
</evidence>
<dbReference type="Gene3D" id="6.10.340.10">
    <property type="match status" value="1"/>
</dbReference>